<reference evidence="9 10" key="1">
    <citation type="submission" date="2019-04" db="EMBL/GenBank/DDBJ databases">
        <authorList>
            <person name="Van Vliet M D."/>
        </authorList>
    </citation>
    <scope>NUCLEOTIDE SEQUENCE [LARGE SCALE GENOMIC DNA]</scope>
    <source>
        <strain evidence="9 10">F21</strain>
    </source>
</reference>
<evidence type="ECO:0000256" key="6">
    <source>
        <dbReference type="ARBA" id="ARBA00022837"/>
    </source>
</evidence>
<evidence type="ECO:0000256" key="2">
    <source>
        <dbReference type="ARBA" id="ARBA00008779"/>
    </source>
</evidence>
<dbReference type="InterPro" id="IPR000917">
    <property type="entry name" value="Sulfatase_N"/>
</dbReference>
<dbReference type="SUPFAM" id="SSF53649">
    <property type="entry name" value="Alkaline phosphatase-like"/>
    <property type="match status" value="1"/>
</dbReference>
<keyword evidence="4" id="KW-0732">Signal</keyword>
<dbReference type="EMBL" id="CAAHFH010000003">
    <property type="protein sequence ID" value="VGO23404.1"/>
    <property type="molecule type" value="Genomic_DNA"/>
</dbReference>
<dbReference type="AlphaFoldDB" id="A0A6C2UW40"/>
<proteinExistence type="inferred from homology"/>
<feature type="compositionally biased region" description="Basic residues" evidence="7">
    <location>
        <begin position="488"/>
        <end position="497"/>
    </location>
</feature>
<dbReference type="CDD" id="cd16144">
    <property type="entry name" value="ARS_like"/>
    <property type="match status" value="1"/>
</dbReference>
<dbReference type="Proteomes" id="UP000346198">
    <property type="component" value="Unassembled WGS sequence"/>
</dbReference>
<dbReference type="Gene3D" id="3.30.1120.10">
    <property type="match status" value="1"/>
</dbReference>
<dbReference type="Pfam" id="PF00884">
    <property type="entry name" value="Sulfatase"/>
    <property type="match status" value="1"/>
</dbReference>
<dbReference type="Gene3D" id="3.40.720.10">
    <property type="entry name" value="Alkaline Phosphatase, subunit A"/>
    <property type="match status" value="1"/>
</dbReference>
<dbReference type="PANTHER" id="PTHR42693">
    <property type="entry name" value="ARYLSULFATASE FAMILY MEMBER"/>
    <property type="match status" value="1"/>
</dbReference>
<dbReference type="InterPro" id="IPR050738">
    <property type="entry name" value="Sulfatase"/>
</dbReference>
<comment type="similarity">
    <text evidence="2">Belongs to the sulfatase family.</text>
</comment>
<evidence type="ECO:0000313" key="9">
    <source>
        <dbReference type="EMBL" id="VGO23404.1"/>
    </source>
</evidence>
<dbReference type="PANTHER" id="PTHR42693:SF42">
    <property type="entry name" value="ARYLSULFATASE G"/>
    <property type="match status" value="1"/>
</dbReference>
<evidence type="ECO:0000256" key="3">
    <source>
        <dbReference type="ARBA" id="ARBA00022723"/>
    </source>
</evidence>
<name>A0A6C2UW40_9BACT</name>
<gene>
    <name evidence="9" type="primary">atsA_262</name>
    <name evidence="9" type="ORF">SCARR_05511</name>
</gene>
<dbReference type="RefSeq" id="WP_136065702.1">
    <property type="nucleotide sequence ID" value="NZ_CAAHFH010000003.1"/>
</dbReference>
<keyword evidence="5" id="KW-0378">Hydrolase</keyword>
<organism evidence="9 10">
    <name type="scientific">Pontiella sulfatireligans</name>
    <dbReference type="NCBI Taxonomy" id="2750658"/>
    <lineage>
        <taxon>Bacteria</taxon>
        <taxon>Pseudomonadati</taxon>
        <taxon>Kiritimatiellota</taxon>
        <taxon>Kiritimatiellia</taxon>
        <taxon>Kiritimatiellales</taxon>
        <taxon>Pontiellaceae</taxon>
        <taxon>Pontiella</taxon>
    </lineage>
</organism>
<dbReference type="InterPro" id="IPR017850">
    <property type="entry name" value="Alkaline_phosphatase_core_sf"/>
</dbReference>
<evidence type="ECO:0000313" key="10">
    <source>
        <dbReference type="Proteomes" id="UP000346198"/>
    </source>
</evidence>
<comment type="cofactor">
    <cofactor evidence="1">
        <name>Ca(2+)</name>
        <dbReference type="ChEBI" id="CHEBI:29108"/>
    </cofactor>
</comment>
<sequence>MKRRSFLAATGATLLFNQPESEAIDNLRQQITTRGSGSSAFGNRKSPPPNFVFILIDDMGWGDVGFMGNTFIETPNIDRIAKEGMVFTDAYCNAPNCAPTRACIMTGQYMPRHGVYTVGESKRGDTRNKLIPIENTQRLPANSVTVAEALKSAGYTSACVGMWNLGRSREKESMPLARGFDYAIEPKKLGFQHQLPGSDSRNSGGPALNYFEGDDYLTDRLTDKGIEFMEKANNQPFFLYQAYHAVHRPYQPKPELVKKYERKKNNPRGDLVEYAATVEAVDQNVGRIFHALKKNGQLENTIIFFFSDNGGDLGQKKGTNAPLKGGKGQLFEGGIRVPLTIWGSTCVTPAQVCHVPVMSFDFYPTMLELAGAPLPKNHVLDGKSLVPLLTGKGTLKRDALYWHFPCYLGKTTPAGAIRQGDYKLIEYFEDGRLELFNLKDNIGETDNLVAEQPKIAAELHQRLQTWRKKINAPVPTEPNPDYDPSTEKKRRRKKSGL</sequence>
<dbReference type="GO" id="GO:0046872">
    <property type="term" value="F:metal ion binding"/>
    <property type="evidence" value="ECO:0007669"/>
    <property type="project" value="UniProtKB-KW"/>
</dbReference>
<evidence type="ECO:0000259" key="8">
    <source>
        <dbReference type="Pfam" id="PF00884"/>
    </source>
</evidence>
<accession>A0A6C2UW40</accession>
<feature type="region of interest" description="Disordered" evidence="7">
    <location>
        <begin position="467"/>
        <end position="497"/>
    </location>
</feature>
<evidence type="ECO:0000256" key="5">
    <source>
        <dbReference type="ARBA" id="ARBA00022801"/>
    </source>
</evidence>
<evidence type="ECO:0000256" key="1">
    <source>
        <dbReference type="ARBA" id="ARBA00001913"/>
    </source>
</evidence>
<keyword evidence="10" id="KW-1185">Reference proteome</keyword>
<protein>
    <submittedName>
        <fullName evidence="9">Arylsulfatase</fullName>
    </submittedName>
</protein>
<keyword evidence="3" id="KW-0479">Metal-binding</keyword>
<keyword evidence="6" id="KW-0106">Calcium</keyword>
<evidence type="ECO:0000256" key="7">
    <source>
        <dbReference type="SAM" id="MobiDB-lite"/>
    </source>
</evidence>
<dbReference type="GO" id="GO:0004065">
    <property type="term" value="F:arylsulfatase activity"/>
    <property type="evidence" value="ECO:0007669"/>
    <property type="project" value="TreeGrafter"/>
</dbReference>
<evidence type="ECO:0000256" key="4">
    <source>
        <dbReference type="ARBA" id="ARBA00022729"/>
    </source>
</evidence>
<feature type="domain" description="Sulfatase N-terminal" evidence="8">
    <location>
        <begin position="49"/>
        <end position="372"/>
    </location>
</feature>